<dbReference type="PANTHER" id="PTHR11364">
    <property type="entry name" value="THIOSULFATE SULFERTANSFERASE"/>
    <property type="match status" value="1"/>
</dbReference>
<dbReference type="EMBL" id="CP000529">
    <property type="protein sequence ID" value="ABM36810.1"/>
    <property type="molecule type" value="Genomic_DNA"/>
</dbReference>
<sequence>MNNYTTLISAGQLQALMQSGQPLRIFDCSFELMQPHAGEQHYLAAHIPGAIYADLETALSARHGVPGAHGVITASGADAPASGGRHPLPNREKFATWLSSVGMGNGMQAVVYDRNGANYCGRLWWMLKWAGHENVAVLDGGLQAWQAAGGALSSGEEPAHFQTNFLLGPERAALVDAERVAAELGRPSQTLIDARATPRFKGEVEPLDPVAGHIPGALNRPFSQNLTPEGTFKPAEQLRAEFSALLGQRDPATVVHHCGSGVSAVPNLIAMEVAGLGRTALYAGSWSDWCSDANRPMAQG</sequence>
<dbReference type="eggNOG" id="COG2897">
    <property type="taxonomic scope" value="Bacteria"/>
</dbReference>
<dbReference type="Pfam" id="PF00581">
    <property type="entry name" value="Rhodanese"/>
    <property type="match status" value="2"/>
</dbReference>
<evidence type="ECO:0000313" key="4">
    <source>
        <dbReference type="EMBL" id="ABM36810.1"/>
    </source>
</evidence>
<keyword evidence="2" id="KW-0677">Repeat</keyword>
<evidence type="ECO:0000256" key="1">
    <source>
        <dbReference type="ARBA" id="ARBA00022679"/>
    </source>
</evidence>
<dbReference type="PROSITE" id="PS50206">
    <property type="entry name" value="RHODANESE_3"/>
    <property type="match status" value="2"/>
</dbReference>
<dbReference type="OrthoDB" id="9781034at2"/>
<accession>A1VMD2</accession>
<dbReference type="Proteomes" id="UP000000644">
    <property type="component" value="Chromosome"/>
</dbReference>
<dbReference type="EC" id="2.8.1.2" evidence="4"/>
<evidence type="ECO:0000256" key="2">
    <source>
        <dbReference type="ARBA" id="ARBA00022737"/>
    </source>
</evidence>
<dbReference type="CDD" id="cd01449">
    <property type="entry name" value="TST_Repeat_2"/>
    <property type="match status" value="1"/>
</dbReference>
<feature type="domain" description="Rhodanese" evidence="3">
    <location>
        <begin position="185"/>
        <end position="298"/>
    </location>
</feature>
<dbReference type="SMART" id="SM00450">
    <property type="entry name" value="RHOD"/>
    <property type="match status" value="2"/>
</dbReference>
<dbReference type="GO" id="GO:0016784">
    <property type="term" value="F:3-mercaptopyruvate sulfurtransferase activity"/>
    <property type="evidence" value="ECO:0007669"/>
    <property type="project" value="UniProtKB-EC"/>
</dbReference>
<dbReference type="InterPro" id="IPR001763">
    <property type="entry name" value="Rhodanese-like_dom"/>
</dbReference>
<proteinExistence type="predicted"/>
<dbReference type="InterPro" id="IPR045078">
    <property type="entry name" value="TST/MPST-like"/>
</dbReference>
<gene>
    <name evidence="4" type="ordered locus">Pnap_1496</name>
</gene>
<dbReference type="STRING" id="365044.Pnap_1496"/>
<name>A1VMD2_POLNA</name>
<feature type="domain" description="Rhodanese" evidence="3">
    <location>
        <begin position="19"/>
        <end position="154"/>
    </location>
</feature>
<evidence type="ECO:0000313" key="5">
    <source>
        <dbReference type="Proteomes" id="UP000000644"/>
    </source>
</evidence>
<evidence type="ECO:0000259" key="3">
    <source>
        <dbReference type="PROSITE" id="PS50206"/>
    </source>
</evidence>
<protein>
    <submittedName>
        <fullName evidence="4">3-mercaptopyruvate sulfurtransferase</fullName>
        <ecNumber evidence="4">2.8.1.2</ecNumber>
    </submittedName>
</protein>
<dbReference type="PANTHER" id="PTHR11364:SF27">
    <property type="entry name" value="SULFURTRANSFERASE"/>
    <property type="match status" value="1"/>
</dbReference>
<dbReference type="Gene3D" id="3.40.250.10">
    <property type="entry name" value="Rhodanese-like domain"/>
    <property type="match status" value="2"/>
</dbReference>
<organism evidence="4 5">
    <name type="scientific">Polaromonas naphthalenivorans (strain CJ2)</name>
    <dbReference type="NCBI Taxonomy" id="365044"/>
    <lineage>
        <taxon>Bacteria</taxon>
        <taxon>Pseudomonadati</taxon>
        <taxon>Pseudomonadota</taxon>
        <taxon>Betaproteobacteria</taxon>
        <taxon>Burkholderiales</taxon>
        <taxon>Comamonadaceae</taxon>
        <taxon>Polaromonas</taxon>
    </lineage>
</organism>
<keyword evidence="4" id="KW-0670">Pyruvate</keyword>
<dbReference type="HOGENOM" id="CLU_031618_0_0_4"/>
<keyword evidence="1 4" id="KW-0808">Transferase</keyword>
<dbReference type="KEGG" id="pna:Pnap_1496"/>
<reference evidence="5" key="1">
    <citation type="journal article" date="2009" name="Environ. Microbiol.">
        <title>The genome of Polaromonas naphthalenivorans strain CJ2, isolated from coal tar-contaminated sediment, reveals physiological and metabolic versatility and evolution through extensive horizontal gene transfer.</title>
        <authorList>
            <person name="Yagi J.M."/>
            <person name="Sims D."/>
            <person name="Brettin T."/>
            <person name="Bruce D."/>
            <person name="Madsen E.L."/>
        </authorList>
    </citation>
    <scope>NUCLEOTIDE SEQUENCE [LARGE SCALE GENOMIC DNA]</scope>
    <source>
        <strain evidence="5">CJ2</strain>
    </source>
</reference>
<dbReference type="AlphaFoldDB" id="A1VMD2"/>
<dbReference type="GO" id="GO:0004792">
    <property type="term" value="F:thiosulfate-cyanide sulfurtransferase activity"/>
    <property type="evidence" value="ECO:0007669"/>
    <property type="project" value="TreeGrafter"/>
</dbReference>
<keyword evidence="5" id="KW-1185">Reference proteome</keyword>
<dbReference type="CDD" id="cd01448">
    <property type="entry name" value="TST_Repeat_1"/>
    <property type="match status" value="1"/>
</dbReference>
<dbReference type="RefSeq" id="WP_011800897.1">
    <property type="nucleotide sequence ID" value="NC_008781.1"/>
</dbReference>
<dbReference type="InterPro" id="IPR036873">
    <property type="entry name" value="Rhodanese-like_dom_sf"/>
</dbReference>
<dbReference type="SUPFAM" id="SSF52821">
    <property type="entry name" value="Rhodanese/Cell cycle control phosphatase"/>
    <property type="match status" value="2"/>
</dbReference>